<evidence type="ECO:0000313" key="1">
    <source>
        <dbReference type="EMBL" id="VCW85563.1"/>
    </source>
</evidence>
<evidence type="ECO:0000313" key="2">
    <source>
        <dbReference type="Proteomes" id="UP000269945"/>
    </source>
</evidence>
<dbReference type="AlphaFoldDB" id="A0A9X9Q0T0"/>
<proteinExistence type="predicted"/>
<organism evidence="1 2">
    <name type="scientific">Gulo gulo</name>
    <name type="common">Wolverine</name>
    <name type="synonym">Gluton</name>
    <dbReference type="NCBI Taxonomy" id="48420"/>
    <lineage>
        <taxon>Eukaryota</taxon>
        <taxon>Metazoa</taxon>
        <taxon>Chordata</taxon>
        <taxon>Craniata</taxon>
        <taxon>Vertebrata</taxon>
        <taxon>Euteleostomi</taxon>
        <taxon>Mammalia</taxon>
        <taxon>Eutheria</taxon>
        <taxon>Laurasiatheria</taxon>
        <taxon>Carnivora</taxon>
        <taxon>Caniformia</taxon>
        <taxon>Musteloidea</taxon>
        <taxon>Mustelidae</taxon>
        <taxon>Guloninae</taxon>
        <taxon>Gulo</taxon>
    </lineage>
</organism>
<keyword evidence="2" id="KW-1185">Reference proteome</keyword>
<name>A0A9X9Q0T0_GULGU</name>
<gene>
    <name evidence="1" type="ORF">BN2614_LOCUS1</name>
</gene>
<protein>
    <submittedName>
        <fullName evidence="1">Uncharacterized protein</fullName>
    </submittedName>
</protein>
<dbReference type="EMBL" id="CYRY02015667">
    <property type="protein sequence ID" value="VCW85563.1"/>
    <property type="molecule type" value="Genomic_DNA"/>
</dbReference>
<reference evidence="1 2" key="1">
    <citation type="submission" date="2018-10" db="EMBL/GenBank/DDBJ databases">
        <authorList>
            <person name="Ekblom R."/>
            <person name="Jareborg N."/>
        </authorList>
    </citation>
    <scope>NUCLEOTIDE SEQUENCE [LARGE SCALE GENOMIC DNA]</scope>
    <source>
        <tissue evidence="1">Muscle</tissue>
    </source>
</reference>
<accession>A0A9X9Q0T0</accession>
<dbReference type="Proteomes" id="UP000269945">
    <property type="component" value="Unassembled WGS sequence"/>
</dbReference>
<sequence>LHDYPIIRWLREKLNRGGLGELIGNTFKDPTKSGTIHKSGTIASSSILFGTKSSIFASGSGETITEMYTYGPSIPSKCSTATRRVNQKRYREHSSYTEFHYGLNVDGMEDIQLLDIKK</sequence>
<comment type="caution">
    <text evidence="1">The sequence shown here is derived from an EMBL/GenBank/DDBJ whole genome shotgun (WGS) entry which is preliminary data.</text>
</comment>
<feature type="non-terminal residue" evidence="1">
    <location>
        <position position="1"/>
    </location>
</feature>